<dbReference type="Gene3D" id="1.20.1250.20">
    <property type="entry name" value="MFS general substrate transporter like domains"/>
    <property type="match status" value="1"/>
</dbReference>
<dbReference type="InterPro" id="IPR051788">
    <property type="entry name" value="MFS_Transporter"/>
</dbReference>
<feature type="transmembrane region" description="Helical" evidence="5">
    <location>
        <begin position="33"/>
        <end position="54"/>
    </location>
</feature>
<proteinExistence type="predicted"/>
<gene>
    <name evidence="7" type="ORF">FHR80_004295</name>
</gene>
<accession>A0A7W4UJJ8</accession>
<dbReference type="GO" id="GO:0022857">
    <property type="term" value="F:transmembrane transporter activity"/>
    <property type="evidence" value="ECO:0007669"/>
    <property type="project" value="InterPro"/>
</dbReference>
<feature type="transmembrane region" description="Helical" evidence="5">
    <location>
        <begin position="185"/>
        <end position="206"/>
    </location>
</feature>
<comment type="caution">
    <text evidence="7">The sequence shown here is derived from an EMBL/GenBank/DDBJ whole genome shotgun (WGS) entry which is preliminary data.</text>
</comment>
<protein>
    <submittedName>
        <fullName evidence="7">MFS family permease</fullName>
    </submittedName>
</protein>
<organism evidence="7 8">
    <name type="scientific">Cellulomonas cellasea</name>
    <dbReference type="NCBI Taxonomy" id="43670"/>
    <lineage>
        <taxon>Bacteria</taxon>
        <taxon>Bacillati</taxon>
        <taxon>Actinomycetota</taxon>
        <taxon>Actinomycetes</taxon>
        <taxon>Micrococcales</taxon>
        <taxon>Cellulomonadaceae</taxon>
        <taxon>Cellulomonas</taxon>
    </lineage>
</organism>
<evidence type="ECO:0000256" key="1">
    <source>
        <dbReference type="ARBA" id="ARBA00004651"/>
    </source>
</evidence>
<evidence type="ECO:0000256" key="4">
    <source>
        <dbReference type="ARBA" id="ARBA00023136"/>
    </source>
</evidence>
<dbReference type="RefSeq" id="WP_221196836.1">
    <property type="nucleotide sequence ID" value="NZ_JACHVX010000009.1"/>
</dbReference>
<feature type="transmembrane region" description="Helical" evidence="5">
    <location>
        <begin position="227"/>
        <end position="252"/>
    </location>
</feature>
<reference evidence="7 8" key="1">
    <citation type="submission" date="2020-08" db="EMBL/GenBank/DDBJ databases">
        <title>The Agave Microbiome: Exploring the role of microbial communities in plant adaptations to desert environments.</title>
        <authorList>
            <person name="Partida-Martinez L.P."/>
        </authorList>
    </citation>
    <scope>NUCLEOTIDE SEQUENCE [LARGE SCALE GENOMIC DNA]</scope>
    <source>
        <strain evidence="7 8">RAS26</strain>
    </source>
</reference>
<sequence length="411" mass="41016">MSGGTSVPGAPAGLDLGGAAPTALPVAARAARVVVALAFGAQGLAYGALITSLPGFKDRFGIGDDVVTLVVLGVCLMAAVGTVVSERQARGPGSRAVLVSGLAGIALAILVVALAPSLPVFLVGFALYGFGLGQVDAGTNMQAVALQRAYGRSILTGFYAAWSIAGILATVYVGQYVSRDVPQQVALPVVAVLVAVIGFLVLRRGWRAHDAPLDAPAESGDGRRSPLPWGAITVLGVAVAAYFVVDSAAATWSTIYLGDVLAAADDVAPLGYGAYLATTLVSRLAGDLAVRRWGRVAVVRTAGLVGALGLLAVALAPNAAVAIGGLALTGLGLGVVVPLCFAAAGSLAPEHADAVVARLNGFNYLGAVLGGVFVGAIGVGSTLRIGYAVPLVLAVVVVLLAPRFANRRTAA</sequence>
<comment type="subcellular location">
    <subcellularLocation>
        <location evidence="1">Cell membrane</location>
        <topology evidence="1">Multi-pass membrane protein</topology>
    </subcellularLocation>
</comment>
<reference evidence="7 8" key="2">
    <citation type="submission" date="2020-08" db="EMBL/GenBank/DDBJ databases">
        <authorList>
            <person name="Partida-Martinez L."/>
            <person name="Huntemann M."/>
            <person name="Clum A."/>
            <person name="Wang J."/>
            <person name="Palaniappan K."/>
            <person name="Ritter S."/>
            <person name="Chen I.-M."/>
            <person name="Stamatis D."/>
            <person name="Reddy T."/>
            <person name="O'Malley R."/>
            <person name="Daum C."/>
            <person name="Shapiro N."/>
            <person name="Ivanova N."/>
            <person name="Kyrpides N."/>
            <person name="Woyke T."/>
        </authorList>
    </citation>
    <scope>NUCLEOTIDE SEQUENCE [LARGE SCALE GENOMIC DNA]</scope>
    <source>
        <strain evidence="7 8">RAS26</strain>
    </source>
</reference>
<evidence type="ECO:0000256" key="3">
    <source>
        <dbReference type="ARBA" id="ARBA00022989"/>
    </source>
</evidence>
<feature type="transmembrane region" description="Helical" evidence="5">
    <location>
        <begin position="322"/>
        <end position="349"/>
    </location>
</feature>
<feature type="transmembrane region" description="Helical" evidence="5">
    <location>
        <begin position="385"/>
        <end position="405"/>
    </location>
</feature>
<keyword evidence="2 5" id="KW-0812">Transmembrane</keyword>
<dbReference type="GO" id="GO:0005886">
    <property type="term" value="C:plasma membrane"/>
    <property type="evidence" value="ECO:0007669"/>
    <property type="project" value="UniProtKB-SubCell"/>
</dbReference>
<feature type="transmembrane region" description="Helical" evidence="5">
    <location>
        <begin position="297"/>
        <end position="316"/>
    </location>
</feature>
<dbReference type="PANTHER" id="PTHR23514">
    <property type="entry name" value="BYPASS OF STOP CODON PROTEIN 6"/>
    <property type="match status" value="1"/>
</dbReference>
<feature type="transmembrane region" description="Helical" evidence="5">
    <location>
        <begin position="149"/>
        <end position="173"/>
    </location>
</feature>
<dbReference type="PANTHER" id="PTHR23514:SF13">
    <property type="entry name" value="INNER MEMBRANE PROTEIN YBJJ"/>
    <property type="match status" value="1"/>
</dbReference>
<dbReference type="SUPFAM" id="SSF103473">
    <property type="entry name" value="MFS general substrate transporter"/>
    <property type="match status" value="1"/>
</dbReference>
<keyword evidence="3 5" id="KW-1133">Transmembrane helix</keyword>
<dbReference type="InterPro" id="IPR020846">
    <property type="entry name" value="MFS_dom"/>
</dbReference>
<dbReference type="PROSITE" id="PS50850">
    <property type="entry name" value="MFS"/>
    <property type="match status" value="1"/>
</dbReference>
<evidence type="ECO:0000256" key="5">
    <source>
        <dbReference type="SAM" id="Phobius"/>
    </source>
</evidence>
<feature type="transmembrane region" description="Helical" evidence="5">
    <location>
        <begin position="66"/>
        <end position="84"/>
    </location>
</feature>
<dbReference type="Pfam" id="PF07690">
    <property type="entry name" value="MFS_1"/>
    <property type="match status" value="1"/>
</dbReference>
<feature type="transmembrane region" description="Helical" evidence="5">
    <location>
        <begin position="361"/>
        <end position="379"/>
    </location>
</feature>
<dbReference type="EMBL" id="JACHVX010000009">
    <property type="protein sequence ID" value="MBB2925352.1"/>
    <property type="molecule type" value="Genomic_DNA"/>
</dbReference>
<name>A0A7W4UJJ8_9CELL</name>
<evidence type="ECO:0000259" key="6">
    <source>
        <dbReference type="PROSITE" id="PS50850"/>
    </source>
</evidence>
<dbReference type="AlphaFoldDB" id="A0A7W4UJJ8"/>
<feature type="transmembrane region" description="Helical" evidence="5">
    <location>
        <begin position="96"/>
        <end position="114"/>
    </location>
</feature>
<dbReference type="InterPro" id="IPR011701">
    <property type="entry name" value="MFS"/>
</dbReference>
<evidence type="ECO:0000313" key="7">
    <source>
        <dbReference type="EMBL" id="MBB2925352.1"/>
    </source>
</evidence>
<keyword evidence="4 5" id="KW-0472">Membrane</keyword>
<dbReference type="Proteomes" id="UP000518206">
    <property type="component" value="Unassembled WGS sequence"/>
</dbReference>
<evidence type="ECO:0000313" key="8">
    <source>
        <dbReference type="Proteomes" id="UP000518206"/>
    </source>
</evidence>
<feature type="domain" description="Major facilitator superfamily (MFS) profile" evidence="6">
    <location>
        <begin position="31"/>
        <end position="405"/>
    </location>
</feature>
<evidence type="ECO:0000256" key="2">
    <source>
        <dbReference type="ARBA" id="ARBA00022692"/>
    </source>
</evidence>
<dbReference type="InterPro" id="IPR036259">
    <property type="entry name" value="MFS_trans_sf"/>
</dbReference>